<dbReference type="InterPro" id="IPR001107">
    <property type="entry name" value="Band_7"/>
</dbReference>
<organism evidence="3 4">
    <name type="scientific">Candidatus Wolfebacteria bacterium CG03_land_8_20_14_0_80_39_317</name>
    <dbReference type="NCBI Taxonomy" id="1975068"/>
    <lineage>
        <taxon>Bacteria</taxon>
        <taxon>Candidatus Wolfeibacteriota</taxon>
    </lineage>
</organism>
<gene>
    <name evidence="3" type="ORF">COS60_00095</name>
</gene>
<reference evidence="4" key="1">
    <citation type="submission" date="2017-09" db="EMBL/GenBank/DDBJ databases">
        <title>Depth-based differentiation of microbial function through sediment-hosted aquifers and enrichment of novel symbionts in the deep terrestrial subsurface.</title>
        <authorList>
            <person name="Probst A.J."/>
            <person name="Ladd B."/>
            <person name="Jarett J.K."/>
            <person name="Geller-Mcgrath D.E."/>
            <person name="Sieber C.M.K."/>
            <person name="Emerson J.B."/>
            <person name="Anantharaman K."/>
            <person name="Thomas B.C."/>
            <person name="Malmstrom R."/>
            <person name="Stieglmeier M."/>
            <person name="Klingl A."/>
            <person name="Woyke T."/>
            <person name="Ryan C.M."/>
            <person name="Banfield J.F."/>
        </authorList>
    </citation>
    <scope>NUCLEOTIDE SEQUENCE [LARGE SCALE GENOMIC DNA]</scope>
</reference>
<evidence type="ECO:0000313" key="4">
    <source>
        <dbReference type="Proteomes" id="UP000231704"/>
    </source>
</evidence>
<feature type="domain" description="Band 7" evidence="2">
    <location>
        <begin position="57"/>
        <end position="333"/>
    </location>
</feature>
<feature type="transmembrane region" description="Helical" evidence="1">
    <location>
        <begin position="39"/>
        <end position="65"/>
    </location>
</feature>
<keyword evidence="1" id="KW-0472">Membrane</keyword>
<dbReference type="Proteomes" id="UP000231704">
    <property type="component" value="Unassembled WGS sequence"/>
</dbReference>
<dbReference type="EMBL" id="PEVI01000004">
    <property type="protein sequence ID" value="PIU98994.1"/>
    <property type="molecule type" value="Genomic_DNA"/>
</dbReference>
<sequence length="401" mass="44812">MEKKKKGKILSNRLAIILIGAVAVWSLILGLVIDGYAFTLLGLGTIAAILIFNAVVIVPVVHFGIPTRVGKRIKKADGKVVILHEGFDFVLPLIDDLEEKNIISKKLTTKEIKTKAISRDRLEVFLVGSLQYSPFDPNTYIEREPETISKGLVDAIESEFGKVCGTKDADAFVKSRTEIEVLINCVLRLKRPPHYFFNEATEMTEKFKQEFPLLEIVANKVMGKISELANIDIDKEEAGKLSPKKWKLKELEKEGEPESKEPKKEEKEIDILAFYRDNTTRISLILDLLEEQQPSPIEKLYGIKVAIFRAAKIGFSEKVQKAFEEERSAIAEMKAAEVRFKKKKQLLEGYIKAGISPEAAVNLIETTTDVKGVERQIISVEGSHSMDLLAFAKLLGGGGKK</sequence>
<accession>A0A2M7B7A0</accession>
<name>A0A2M7B7A0_9BACT</name>
<evidence type="ECO:0000259" key="2">
    <source>
        <dbReference type="Pfam" id="PF01145"/>
    </source>
</evidence>
<proteinExistence type="predicted"/>
<dbReference type="Pfam" id="PF01145">
    <property type="entry name" value="Band_7"/>
    <property type="match status" value="1"/>
</dbReference>
<keyword evidence="1" id="KW-1133">Transmembrane helix</keyword>
<keyword evidence="1" id="KW-0812">Transmembrane</keyword>
<dbReference type="AlphaFoldDB" id="A0A2M7B7A0"/>
<protein>
    <recommendedName>
        <fullName evidence="2">Band 7 domain-containing protein</fullName>
    </recommendedName>
</protein>
<evidence type="ECO:0000256" key="1">
    <source>
        <dbReference type="SAM" id="Phobius"/>
    </source>
</evidence>
<evidence type="ECO:0000313" key="3">
    <source>
        <dbReference type="EMBL" id="PIU98994.1"/>
    </source>
</evidence>
<comment type="caution">
    <text evidence="3">The sequence shown here is derived from an EMBL/GenBank/DDBJ whole genome shotgun (WGS) entry which is preliminary data.</text>
</comment>
<feature type="transmembrane region" description="Helical" evidence="1">
    <location>
        <begin position="12"/>
        <end position="33"/>
    </location>
</feature>